<reference evidence="5" key="1">
    <citation type="submission" date="2020-12" db="EMBL/GenBank/DDBJ databases">
        <title>Antrihabitans popcorni sp. nov. and Antrihabitans auranticaus sp. nov., isolated from a larva cave.</title>
        <authorList>
            <person name="Lee S.D."/>
            <person name="Kim I.S."/>
        </authorList>
    </citation>
    <scope>NUCLEOTIDE SEQUENCE</scope>
    <source>
        <strain evidence="5">YC3-6</strain>
    </source>
</reference>
<dbReference type="EMBL" id="JAEMNV010000010">
    <property type="protein sequence ID" value="MBJ8342098.1"/>
    <property type="molecule type" value="Genomic_DNA"/>
</dbReference>
<dbReference type="InterPro" id="IPR023631">
    <property type="entry name" value="Amidase_dom"/>
</dbReference>
<dbReference type="RefSeq" id="WP_199707406.1">
    <property type="nucleotide sequence ID" value="NZ_JAEMNV010000010.1"/>
</dbReference>
<organism evidence="5 6">
    <name type="scientific">Antrihabitans stalagmiti</name>
    <dbReference type="NCBI Taxonomy" id="2799499"/>
    <lineage>
        <taxon>Bacteria</taxon>
        <taxon>Bacillati</taxon>
        <taxon>Actinomycetota</taxon>
        <taxon>Actinomycetes</taxon>
        <taxon>Mycobacteriales</taxon>
        <taxon>Nocardiaceae</taxon>
        <taxon>Antrihabitans</taxon>
    </lineage>
</organism>
<dbReference type="NCBIfam" id="NF005899">
    <property type="entry name" value="PRK07869.1"/>
    <property type="match status" value="1"/>
</dbReference>
<proteinExistence type="inferred from homology"/>
<dbReference type="PANTHER" id="PTHR11895">
    <property type="entry name" value="TRANSAMIDASE"/>
    <property type="match status" value="1"/>
</dbReference>
<gene>
    <name evidence="5" type="ORF">JGU71_24730</name>
</gene>
<evidence type="ECO:0000256" key="2">
    <source>
        <dbReference type="ARBA" id="ARBA00009199"/>
    </source>
</evidence>
<comment type="similarity">
    <text evidence="2">Belongs to the amidase family.</text>
</comment>
<sequence length="481" mass="51571">MSTRVHTFGDDALGDHDATALAELIRTRKISPLEAVDAAIDRAERVEPVLDAIVVRDFENARRAAAATPIGTGFAGVPTFVKDNIDIAGLPTNHGTRAFVARPAKADGVFAKQFLAQGVVNLGKSALPEFGFNASTEFREGVPTRNPWNPAFSAGASSGGAAALVASGVVPLAHGNDGGGSIRIPAAVCGLVGLKATRGRLREEKLNQTMPIKLVMEGVLTRSVRDTANFFANAEEHFRNSALRPIGRVLAPGSRRLRIGVLPDTVVGNPADSETRATVTAAAALLAESGHHVEELSVPPAGEQFAKDFAVYWGLLSFFVATTGRLSVARDFDSSKLDNLTIGLRDHYRANLFRTPAVLYRLRRAAAEYSRFFDNYDVVLSPVLAHTTPEIGYLSPLQSFDELFEKLRNYVSFTPLNNASGGPAISLPFGESSRGLPIGVHLSANHGDEATLLELAYEIEQATPWRRIDAVPERADGRLSE</sequence>
<dbReference type="EC" id="3.5.1.4" evidence="3"/>
<dbReference type="GO" id="GO:0004040">
    <property type="term" value="F:amidase activity"/>
    <property type="evidence" value="ECO:0007669"/>
    <property type="project" value="UniProtKB-EC"/>
</dbReference>
<dbReference type="PROSITE" id="PS00571">
    <property type="entry name" value="AMIDASES"/>
    <property type="match status" value="1"/>
</dbReference>
<evidence type="ECO:0000256" key="1">
    <source>
        <dbReference type="ARBA" id="ARBA00001311"/>
    </source>
</evidence>
<keyword evidence="6" id="KW-1185">Reference proteome</keyword>
<comment type="catalytic activity">
    <reaction evidence="1">
        <text>a monocarboxylic acid amide + H2O = a monocarboxylate + NH4(+)</text>
        <dbReference type="Rhea" id="RHEA:12020"/>
        <dbReference type="ChEBI" id="CHEBI:15377"/>
        <dbReference type="ChEBI" id="CHEBI:28938"/>
        <dbReference type="ChEBI" id="CHEBI:35757"/>
        <dbReference type="ChEBI" id="CHEBI:83628"/>
        <dbReference type="EC" id="3.5.1.4"/>
    </reaction>
</comment>
<keyword evidence="5" id="KW-0378">Hydrolase</keyword>
<dbReference type="PANTHER" id="PTHR11895:SF7">
    <property type="entry name" value="GLUTAMYL-TRNA(GLN) AMIDOTRANSFERASE SUBUNIT A, MITOCHONDRIAL"/>
    <property type="match status" value="1"/>
</dbReference>
<evidence type="ECO:0000313" key="5">
    <source>
        <dbReference type="EMBL" id="MBJ8342098.1"/>
    </source>
</evidence>
<dbReference type="InterPro" id="IPR036928">
    <property type="entry name" value="AS_sf"/>
</dbReference>
<dbReference type="Pfam" id="PF01425">
    <property type="entry name" value="Amidase"/>
    <property type="match status" value="1"/>
</dbReference>
<dbReference type="InterPro" id="IPR000120">
    <property type="entry name" value="Amidase"/>
</dbReference>
<name>A0A934NVL9_9NOCA</name>
<comment type="caution">
    <text evidence="5">The sequence shown here is derived from an EMBL/GenBank/DDBJ whole genome shotgun (WGS) entry which is preliminary data.</text>
</comment>
<accession>A0A934NVL9</accession>
<evidence type="ECO:0000259" key="4">
    <source>
        <dbReference type="Pfam" id="PF01425"/>
    </source>
</evidence>
<protein>
    <recommendedName>
        <fullName evidence="3">amidase</fullName>
        <ecNumber evidence="3">3.5.1.4</ecNumber>
    </recommendedName>
</protein>
<evidence type="ECO:0000313" key="6">
    <source>
        <dbReference type="Proteomes" id="UP000655868"/>
    </source>
</evidence>
<dbReference type="InterPro" id="IPR020556">
    <property type="entry name" value="Amidase_CS"/>
</dbReference>
<dbReference type="AlphaFoldDB" id="A0A934NVL9"/>
<dbReference type="Proteomes" id="UP000655868">
    <property type="component" value="Unassembled WGS sequence"/>
</dbReference>
<dbReference type="Gene3D" id="3.90.1300.10">
    <property type="entry name" value="Amidase signature (AS) domain"/>
    <property type="match status" value="1"/>
</dbReference>
<dbReference type="SUPFAM" id="SSF75304">
    <property type="entry name" value="Amidase signature (AS) enzymes"/>
    <property type="match status" value="1"/>
</dbReference>
<evidence type="ECO:0000256" key="3">
    <source>
        <dbReference type="ARBA" id="ARBA00012922"/>
    </source>
</evidence>
<feature type="domain" description="Amidase" evidence="4">
    <location>
        <begin position="34"/>
        <end position="453"/>
    </location>
</feature>